<dbReference type="Pfam" id="PF00903">
    <property type="entry name" value="Glyoxalase"/>
    <property type="match status" value="1"/>
</dbReference>
<dbReference type="EMBL" id="BAAAFZ010000084">
    <property type="protein sequence ID" value="GAA0602701.1"/>
    <property type="molecule type" value="Genomic_DNA"/>
</dbReference>
<keyword evidence="3" id="KW-1185">Reference proteome</keyword>
<gene>
    <name evidence="2" type="ORF">GCM10009416_45610</name>
</gene>
<dbReference type="PROSITE" id="PS51819">
    <property type="entry name" value="VOC"/>
    <property type="match status" value="1"/>
</dbReference>
<name>A0ABP3R4L3_9PROT</name>
<dbReference type="CDD" id="cd07262">
    <property type="entry name" value="VOC_like"/>
    <property type="match status" value="1"/>
</dbReference>
<dbReference type="InterPro" id="IPR004360">
    <property type="entry name" value="Glyas_Fos-R_dOase_dom"/>
</dbReference>
<evidence type="ECO:0000313" key="3">
    <source>
        <dbReference type="Proteomes" id="UP001501588"/>
    </source>
</evidence>
<sequence>MFSHVTFGARDLSRMGAFYDAVLSPLGLRRRWEGSEDGGPSGIGWAAPGGRVPTFLVTEPWNREPASAGNGGMVAFLAASPEAVREAHAAGLAAGGTDEGAPGERTRYARGYYGAYLRDPEGNKLHVVHRGDLAATAEG</sequence>
<proteinExistence type="predicted"/>
<feature type="domain" description="VOC" evidence="1">
    <location>
        <begin position="1"/>
        <end position="130"/>
    </location>
</feature>
<dbReference type="InterPro" id="IPR029068">
    <property type="entry name" value="Glyas_Bleomycin-R_OHBP_Dase"/>
</dbReference>
<dbReference type="PANTHER" id="PTHR35006">
    <property type="entry name" value="GLYOXALASE FAMILY PROTEIN (AFU_ORTHOLOGUE AFUA_5G14830)"/>
    <property type="match status" value="1"/>
</dbReference>
<dbReference type="Gene3D" id="3.10.180.10">
    <property type="entry name" value="2,3-Dihydroxybiphenyl 1,2-Dioxygenase, domain 1"/>
    <property type="match status" value="1"/>
</dbReference>
<organism evidence="2 3">
    <name type="scientific">Craurococcus roseus</name>
    <dbReference type="NCBI Taxonomy" id="77585"/>
    <lineage>
        <taxon>Bacteria</taxon>
        <taxon>Pseudomonadati</taxon>
        <taxon>Pseudomonadota</taxon>
        <taxon>Alphaproteobacteria</taxon>
        <taxon>Acetobacterales</taxon>
        <taxon>Acetobacteraceae</taxon>
        <taxon>Craurococcus</taxon>
    </lineage>
</organism>
<evidence type="ECO:0000313" key="2">
    <source>
        <dbReference type="EMBL" id="GAA0602701.1"/>
    </source>
</evidence>
<dbReference type="RefSeq" id="WP_343897728.1">
    <property type="nucleotide sequence ID" value="NZ_BAAAFZ010000084.1"/>
</dbReference>
<dbReference type="InterPro" id="IPR037523">
    <property type="entry name" value="VOC_core"/>
</dbReference>
<evidence type="ECO:0000259" key="1">
    <source>
        <dbReference type="PROSITE" id="PS51819"/>
    </source>
</evidence>
<accession>A0ABP3R4L3</accession>
<comment type="caution">
    <text evidence="2">The sequence shown here is derived from an EMBL/GenBank/DDBJ whole genome shotgun (WGS) entry which is preliminary data.</text>
</comment>
<dbReference type="SUPFAM" id="SSF54593">
    <property type="entry name" value="Glyoxalase/Bleomycin resistance protein/Dihydroxybiphenyl dioxygenase"/>
    <property type="match status" value="1"/>
</dbReference>
<dbReference type="Proteomes" id="UP001501588">
    <property type="component" value="Unassembled WGS sequence"/>
</dbReference>
<dbReference type="PANTHER" id="PTHR35006:SF1">
    <property type="entry name" value="BLL2941 PROTEIN"/>
    <property type="match status" value="1"/>
</dbReference>
<protein>
    <submittedName>
        <fullName evidence="2">VOC family protein</fullName>
    </submittedName>
</protein>
<reference evidence="3" key="1">
    <citation type="journal article" date="2019" name="Int. J. Syst. Evol. Microbiol.">
        <title>The Global Catalogue of Microorganisms (GCM) 10K type strain sequencing project: providing services to taxonomists for standard genome sequencing and annotation.</title>
        <authorList>
            <consortium name="The Broad Institute Genomics Platform"/>
            <consortium name="The Broad Institute Genome Sequencing Center for Infectious Disease"/>
            <person name="Wu L."/>
            <person name="Ma J."/>
        </authorList>
    </citation>
    <scope>NUCLEOTIDE SEQUENCE [LARGE SCALE GENOMIC DNA]</scope>
    <source>
        <strain evidence="3">JCM 9933</strain>
    </source>
</reference>